<accession>A0ABX6LFQ0</accession>
<evidence type="ECO:0000313" key="1">
    <source>
        <dbReference type="EMBL" id="QJB38807.1"/>
    </source>
</evidence>
<organism evidence="1 2">
    <name type="scientific">Chitinophaga oryzae</name>
    <dbReference type="NCBI Taxonomy" id="2725414"/>
    <lineage>
        <taxon>Bacteria</taxon>
        <taxon>Pseudomonadati</taxon>
        <taxon>Bacteroidota</taxon>
        <taxon>Chitinophagia</taxon>
        <taxon>Chitinophagales</taxon>
        <taxon>Chitinophagaceae</taxon>
        <taxon>Chitinophaga</taxon>
    </lineage>
</organism>
<dbReference type="EMBL" id="CP051204">
    <property type="protein sequence ID" value="QJB38807.1"/>
    <property type="molecule type" value="Genomic_DNA"/>
</dbReference>
<evidence type="ECO:0000313" key="2">
    <source>
        <dbReference type="Proteomes" id="UP000503144"/>
    </source>
</evidence>
<protein>
    <submittedName>
        <fullName evidence="1">Uncharacterized protein</fullName>
    </submittedName>
</protein>
<dbReference type="Proteomes" id="UP000503144">
    <property type="component" value="Chromosome"/>
</dbReference>
<proteinExistence type="predicted"/>
<sequence>MLRKQISGQNDSWAIRWYASAFLKNMLTLYPSRSLVQNIGGDESATHMDEADTGNFEVVLSPTPVILQKLPMEASVQGTAAFETYFRSIKPGFVQRLKRFIKKR</sequence>
<dbReference type="RefSeq" id="WP_168860858.1">
    <property type="nucleotide sequence ID" value="NZ_CP051204.2"/>
</dbReference>
<gene>
    <name evidence="1" type="ORF">HF324_13400</name>
</gene>
<reference evidence="1" key="1">
    <citation type="submission" date="2020-09" db="EMBL/GenBank/DDBJ databases">
        <authorList>
            <person name="Kittiwongwattana C."/>
        </authorList>
    </citation>
    <scope>NUCLEOTIDE SEQUENCE</scope>
    <source>
        <strain evidence="1">1303</strain>
    </source>
</reference>
<name>A0ABX6LFQ0_9BACT</name>
<keyword evidence="2" id="KW-1185">Reference proteome</keyword>